<name>A0A2K5AQS8_9ARCH</name>
<reference evidence="2" key="1">
    <citation type="submission" date="2018-01" db="EMBL/GenBank/DDBJ databases">
        <authorList>
            <person name="Kerou L M."/>
        </authorList>
    </citation>
    <scope>NUCLEOTIDE SEQUENCE [LARGE SCALE GENOMIC DNA]</scope>
    <source>
        <strain evidence="2">SCU2</strain>
    </source>
</reference>
<proteinExistence type="predicted"/>
<dbReference type="KEGG" id="ncv:NCAV_0825"/>
<dbReference type="Proteomes" id="UP000236248">
    <property type="component" value="Chromosome NCAV"/>
</dbReference>
<protein>
    <submittedName>
        <fullName evidence="1">Uncharacterized protein</fullName>
    </submittedName>
</protein>
<keyword evidence="2" id="KW-1185">Reference proteome</keyword>
<sequence length="38" mass="4085">MARGAGEEQRVMVRTRVKVRVVAVVVDGEVMVDEAKGG</sequence>
<dbReference type="EMBL" id="LT981265">
    <property type="protein sequence ID" value="SPC34003.1"/>
    <property type="molecule type" value="Genomic_DNA"/>
</dbReference>
<evidence type="ECO:0000313" key="1">
    <source>
        <dbReference type="EMBL" id="SPC34003.1"/>
    </source>
</evidence>
<evidence type="ECO:0000313" key="2">
    <source>
        <dbReference type="Proteomes" id="UP000236248"/>
    </source>
</evidence>
<dbReference type="AlphaFoldDB" id="A0A2K5AQS8"/>
<accession>A0A2K5AQS8</accession>
<gene>
    <name evidence="1" type="ORF">NCAV_0825</name>
</gene>
<organism evidence="1 2">
    <name type="scientific">Candidatus Nitrosocaldus cavascurensis</name>
    <dbReference type="NCBI Taxonomy" id="2058097"/>
    <lineage>
        <taxon>Archaea</taxon>
        <taxon>Nitrososphaerota</taxon>
        <taxon>Nitrososphaeria</taxon>
        <taxon>Candidatus Nitrosocaldales</taxon>
        <taxon>Candidatus Nitrosocaldaceae</taxon>
        <taxon>Candidatus Nitrosocaldus</taxon>
    </lineage>
</organism>